<dbReference type="InterPro" id="IPR005835">
    <property type="entry name" value="NTP_transferase_dom"/>
</dbReference>
<dbReference type="InterPro" id="IPR029044">
    <property type="entry name" value="Nucleotide-diphossugar_trans"/>
</dbReference>
<dbReference type="PANTHER" id="PTHR46390">
    <property type="entry name" value="MANNOSE-1-PHOSPHATE GUANYLYLTRANSFERASE"/>
    <property type="match status" value="1"/>
</dbReference>
<keyword evidence="2" id="KW-0808">Transferase</keyword>
<dbReference type="SUPFAM" id="SSF53448">
    <property type="entry name" value="Nucleotide-diphospho-sugar transferases"/>
    <property type="match status" value="1"/>
</dbReference>
<dbReference type="GO" id="GO:0009298">
    <property type="term" value="P:GDP-mannose biosynthetic process"/>
    <property type="evidence" value="ECO:0007669"/>
    <property type="project" value="TreeGrafter"/>
</dbReference>
<feature type="domain" description="Nucleotidyl transferase" evidence="1">
    <location>
        <begin position="8"/>
        <end position="222"/>
    </location>
</feature>
<organism evidence="2 3">
    <name type="scientific">Candidatus Berkelbacteria bacterium Licking1014_85</name>
    <dbReference type="NCBI Taxonomy" id="2017148"/>
    <lineage>
        <taxon>Bacteria</taxon>
        <taxon>Candidatus Berkelbacteria</taxon>
    </lineage>
</organism>
<dbReference type="SUPFAM" id="SSF159283">
    <property type="entry name" value="Guanosine diphospho-D-mannose pyrophosphorylase/mannose-6-phosphate isomerase linker domain"/>
    <property type="match status" value="1"/>
</dbReference>
<protein>
    <submittedName>
        <fullName evidence="2">Mannose-1-phosphate guanylyltransferase</fullName>
    </submittedName>
</protein>
<sequence>MQSHNYVLIIAGGSGTRFWPISTQENPKQFQKFIFSRSLIQNAYILANKIVNQKNIFIVATPKYFGQIKKHIPKIKNSNLVSENQILGTASAIALGIEKIYQLDNLAKVAVICADQNTSEINELTRVIKSGLGNCEKFDAVLVGVNPTYPSTEFGYIKIGKKIDNRLFNIESFKEKPDQILAEKFIKSRKYLWNSGMFVFSSKKYLELFTKLLPEYAKAIEQKNYHPLDVLPVDIGIIEKCRNLAVIKANIGLPDISTFKTIYAIAKKDPSGNAIVGKKVLFKDCQNCLIINYLNTVKLIGLNNLAIINTQNGLLVSDLNQVHKINELK</sequence>
<reference evidence="2 3" key="1">
    <citation type="submission" date="2017-07" db="EMBL/GenBank/DDBJ databases">
        <title>Mechanisms for carbon and nitrogen cycling indicate functional differentiation within the Candidate Phyla Radiation.</title>
        <authorList>
            <person name="Danczak R.E."/>
            <person name="Johnston M.D."/>
            <person name="Kenah C."/>
            <person name="Slattery M."/>
            <person name="Wrighton K.C."/>
            <person name="Wilkins M.J."/>
        </authorList>
    </citation>
    <scope>NUCLEOTIDE SEQUENCE [LARGE SCALE GENOMIC DNA]</scope>
    <source>
        <strain evidence="2">Licking1014_85</strain>
    </source>
</reference>
<keyword evidence="2" id="KW-0548">Nucleotidyltransferase</keyword>
<name>A0A554LKV7_9BACT</name>
<dbReference type="InterPro" id="IPR051161">
    <property type="entry name" value="Mannose-6P_isomerase_type2"/>
</dbReference>
<gene>
    <name evidence="2" type="ORF">CEN91_225</name>
</gene>
<proteinExistence type="predicted"/>
<evidence type="ECO:0000313" key="2">
    <source>
        <dbReference type="EMBL" id="TSC93515.1"/>
    </source>
</evidence>
<dbReference type="Pfam" id="PF00483">
    <property type="entry name" value="NTP_transferase"/>
    <property type="match status" value="1"/>
</dbReference>
<evidence type="ECO:0000313" key="3">
    <source>
        <dbReference type="Proteomes" id="UP000315589"/>
    </source>
</evidence>
<dbReference type="EMBL" id="VMGI01000025">
    <property type="protein sequence ID" value="TSC93515.1"/>
    <property type="molecule type" value="Genomic_DNA"/>
</dbReference>
<accession>A0A554LKV7</accession>
<dbReference type="PANTHER" id="PTHR46390:SF1">
    <property type="entry name" value="MANNOSE-1-PHOSPHATE GUANYLYLTRANSFERASE"/>
    <property type="match status" value="1"/>
</dbReference>
<dbReference type="Gene3D" id="3.90.550.10">
    <property type="entry name" value="Spore Coat Polysaccharide Biosynthesis Protein SpsA, Chain A"/>
    <property type="match status" value="1"/>
</dbReference>
<evidence type="ECO:0000259" key="1">
    <source>
        <dbReference type="Pfam" id="PF00483"/>
    </source>
</evidence>
<comment type="caution">
    <text evidence="2">The sequence shown here is derived from an EMBL/GenBank/DDBJ whole genome shotgun (WGS) entry which is preliminary data.</text>
</comment>
<dbReference type="Proteomes" id="UP000315589">
    <property type="component" value="Unassembled WGS sequence"/>
</dbReference>
<dbReference type="GO" id="GO:0004475">
    <property type="term" value="F:mannose-1-phosphate guanylyltransferase (GTP) activity"/>
    <property type="evidence" value="ECO:0007669"/>
    <property type="project" value="TreeGrafter"/>
</dbReference>
<dbReference type="AlphaFoldDB" id="A0A554LKV7"/>